<dbReference type="PANTHER" id="PTHR28110">
    <property type="entry name" value="TRANSMEMBRANE PROTEIN"/>
    <property type="match status" value="1"/>
</dbReference>
<dbReference type="OrthoDB" id="4347at2759"/>
<dbReference type="Proteomes" id="UP000019375">
    <property type="component" value="Unassembled WGS sequence"/>
</dbReference>
<dbReference type="InterPro" id="IPR055323">
    <property type="entry name" value="C57A10.07/YOR238W"/>
</dbReference>
<dbReference type="AlphaFoldDB" id="A0A8J2XA05"/>
<gene>
    <name evidence="1" type="ORF">BN860_03378g</name>
</gene>
<dbReference type="PANTHER" id="PTHR28110:SF1">
    <property type="entry name" value="TRANSMEMBRANE PROTEIN"/>
    <property type="match status" value="1"/>
</dbReference>
<evidence type="ECO:0000313" key="2">
    <source>
        <dbReference type="Proteomes" id="UP000019375"/>
    </source>
</evidence>
<keyword evidence="2" id="KW-1185">Reference proteome</keyword>
<evidence type="ECO:0000313" key="1">
    <source>
        <dbReference type="EMBL" id="CDF91036.1"/>
    </source>
</evidence>
<organism evidence="1 2">
    <name type="scientific">Zygosaccharomyces bailii (strain CLIB 213 / ATCC 58445 / CBS 680 / BCRC 21525 / NBRC 1098 / NCYC 1416 / NRRL Y-2227)</name>
    <dbReference type="NCBI Taxonomy" id="1333698"/>
    <lineage>
        <taxon>Eukaryota</taxon>
        <taxon>Fungi</taxon>
        <taxon>Dikarya</taxon>
        <taxon>Ascomycota</taxon>
        <taxon>Saccharomycotina</taxon>
        <taxon>Saccharomycetes</taxon>
        <taxon>Saccharomycetales</taxon>
        <taxon>Saccharomycetaceae</taxon>
        <taxon>Zygosaccharomyces</taxon>
    </lineage>
</organism>
<dbReference type="EMBL" id="HG316462">
    <property type="protein sequence ID" value="CDF91036.1"/>
    <property type="molecule type" value="Genomic_DNA"/>
</dbReference>
<sequence>MLKTHLIIVPCHSIWNPFHHSQAPNGRPNLGQNPEHWFLAPFQLQGDDHLAFIKHGLYAIITLLKDKTDSSLLVFSGSQTKKPAGPLSESQSYYLLMRQLLRFSQGRDTPNFDGIGKILTEINQLLEERGIEMESLFTTRITTEEYALDSFDNMIYSIYRFKQITDVWPTDITIVGFGFKRARFEELHAKAIDFPKDRLNYISIDPSPKGYTVGERTKYFEHLDQLEQQNAVALFAKDWFATRDPLLSKKQSRNPFQRFNNYEDVRLFNLKSPIDHDKLFFDIYIRDKMPWSVVDKS</sequence>
<accession>A0A8J2XA05</accession>
<proteinExistence type="predicted"/>
<name>A0A8J2XA05_ZYGB2</name>
<protein>
    <submittedName>
        <fullName evidence="1">ZYBA0S09-03378g1_1</fullName>
    </submittedName>
</protein>
<dbReference type="GO" id="GO:0005737">
    <property type="term" value="C:cytoplasm"/>
    <property type="evidence" value="ECO:0007669"/>
    <property type="project" value="TreeGrafter"/>
</dbReference>
<reference evidence="2" key="1">
    <citation type="journal article" date="2013" name="Genome Announc.">
        <title>Genome sequence of the food spoilage yeast Zygosaccharomyces bailii CLIB 213(T).</title>
        <authorList>
            <person name="Galeote V."/>
            <person name="Bigey F."/>
            <person name="Devillers H."/>
            <person name="Neuveglise C."/>
            <person name="Dequin S."/>
        </authorList>
    </citation>
    <scope>NUCLEOTIDE SEQUENCE [LARGE SCALE GENOMIC DNA]</scope>
    <source>
        <strain evidence="2">CLIB 213 / ATCC 58445 / CBS 680 / CCRC 21525 / NBRC 1098 / NCYC 1416 / NRRL Y-2227</strain>
    </source>
</reference>